<dbReference type="EMBL" id="CP067140">
    <property type="protein sequence ID" value="WCR04546.1"/>
    <property type="molecule type" value="Genomic_DNA"/>
</dbReference>
<dbReference type="SUPFAM" id="SSF53474">
    <property type="entry name" value="alpha/beta-Hydrolases"/>
    <property type="match status" value="1"/>
</dbReference>
<sequence length="182" mass="20038">MTDTSRRSLLASLPAICLAGKLAAQGTSRYRFDKPPEYHVFDNPPETHALSRFDIVVDGRGYRLFLAVPKAIAPPEGWPSLWMLDGNAVFDRIHADHLTRHSGLVIIGVGYPVDRIFDTTARALDYTPESLVSNPEEGRGRETGGANAFRARLTGALREAVEAECPLDPLRRVLWGHSYGGL</sequence>
<evidence type="ECO:0000256" key="1">
    <source>
        <dbReference type="ARBA" id="ARBA00005622"/>
    </source>
</evidence>
<organism evidence="3 5">
    <name type="scientific">Paracoccus saliphilus</name>
    <dbReference type="NCBI Taxonomy" id="405559"/>
    <lineage>
        <taxon>Bacteria</taxon>
        <taxon>Pseudomonadati</taxon>
        <taxon>Pseudomonadota</taxon>
        <taxon>Alphaproteobacteria</taxon>
        <taxon>Rhodobacterales</taxon>
        <taxon>Paracoccaceae</taxon>
        <taxon>Paracoccus</taxon>
    </lineage>
</organism>
<dbReference type="InterPro" id="IPR029058">
    <property type="entry name" value="AB_hydrolase_fold"/>
</dbReference>
<proteinExistence type="inferred from homology"/>
<comment type="similarity">
    <text evidence="1">Belongs to the esterase D family.</text>
</comment>
<gene>
    <name evidence="4" type="ORF">JHX88_07445</name>
    <name evidence="3" type="ORF">SAMN05421772_1232</name>
</gene>
<dbReference type="InterPro" id="IPR052558">
    <property type="entry name" value="Siderophore_Hydrolase_D"/>
</dbReference>
<dbReference type="Pfam" id="PF00756">
    <property type="entry name" value="Esterase"/>
    <property type="match status" value="1"/>
</dbReference>
<dbReference type="Proteomes" id="UP000186216">
    <property type="component" value="Unassembled WGS sequence"/>
</dbReference>
<dbReference type="RefSeq" id="WP_076528441.1">
    <property type="nucleotide sequence ID" value="NZ_CP067140.1"/>
</dbReference>
<protein>
    <submittedName>
        <fullName evidence="4">Alpha/beta hydrolase</fullName>
    </submittedName>
</protein>
<evidence type="ECO:0000313" key="6">
    <source>
        <dbReference type="Proteomes" id="UP001215549"/>
    </source>
</evidence>
<evidence type="ECO:0000313" key="3">
    <source>
        <dbReference type="EMBL" id="SIT13321.1"/>
    </source>
</evidence>
<accession>A0AA46A7G5</accession>
<dbReference type="PANTHER" id="PTHR40841:SF2">
    <property type="entry name" value="SIDEROPHORE-DEGRADING ESTERASE (EUROFUNG)"/>
    <property type="match status" value="1"/>
</dbReference>
<reference evidence="4 6" key="2">
    <citation type="submission" date="2021-01" db="EMBL/GenBank/DDBJ databases">
        <title>Biogeographic distribution of Paracoccus.</title>
        <authorList>
            <person name="Hollensteiner J."/>
            <person name="Leineberger J."/>
            <person name="Brinkhoff T."/>
            <person name="Daniel R."/>
        </authorList>
    </citation>
    <scope>NUCLEOTIDE SEQUENCE [LARGE SCALE GENOMIC DNA]</scope>
    <source>
        <strain evidence="4 6">DSM 18447</strain>
    </source>
</reference>
<evidence type="ECO:0000313" key="4">
    <source>
        <dbReference type="EMBL" id="WCR04546.1"/>
    </source>
</evidence>
<reference evidence="3 5" key="1">
    <citation type="submission" date="2017-01" db="EMBL/GenBank/DDBJ databases">
        <authorList>
            <person name="Varghese N."/>
            <person name="Submissions S."/>
        </authorList>
    </citation>
    <scope>NUCLEOTIDE SEQUENCE [LARGE SCALE GENOMIC DNA]</scope>
    <source>
        <strain evidence="3 5">DSM 18447</strain>
    </source>
</reference>
<name>A0AA46A7G5_9RHOB</name>
<keyword evidence="2 4" id="KW-0378">Hydrolase</keyword>
<dbReference type="EMBL" id="FTOU01000023">
    <property type="protein sequence ID" value="SIT13321.1"/>
    <property type="molecule type" value="Genomic_DNA"/>
</dbReference>
<evidence type="ECO:0000313" key="5">
    <source>
        <dbReference type="Proteomes" id="UP000186216"/>
    </source>
</evidence>
<dbReference type="PANTHER" id="PTHR40841">
    <property type="entry name" value="SIDEROPHORE TRIACETYLFUSARININE C ESTERASE"/>
    <property type="match status" value="1"/>
</dbReference>
<dbReference type="Proteomes" id="UP001215549">
    <property type="component" value="Chromosome"/>
</dbReference>
<dbReference type="Gene3D" id="3.40.50.1820">
    <property type="entry name" value="alpha/beta hydrolase"/>
    <property type="match status" value="1"/>
</dbReference>
<evidence type="ECO:0000256" key="2">
    <source>
        <dbReference type="ARBA" id="ARBA00022801"/>
    </source>
</evidence>
<dbReference type="AlphaFoldDB" id="A0AA46A7G5"/>
<dbReference type="InterPro" id="IPR000801">
    <property type="entry name" value="Esterase-like"/>
</dbReference>
<keyword evidence="6" id="KW-1185">Reference proteome</keyword>
<dbReference type="GO" id="GO:0016788">
    <property type="term" value="F:hydrolase activity, acting on ester bonds"/>
    <property type="evidence" value="ECO:0007669"/>
    <property type="project" value="TreeGrafter"/>
</dbReference>